<dbReference type="GO" id="GO:0019346">
    <property type="term" value="P:transsulfuration"/>
    <property type="evidence" value="ECO:0007669"/>
    <property type="project" value="InterPro"/>
</dbReference>
<dbReference type="Gene3D" id="3.90.1150.10">
    <property type="entry name" value="Aspartate Aminotransferase, domain 1"/>
    <property type="match status" value="1"/>
</dbReference>
<dbReference type="FunFam" id="3.40.640.10:FF:000009">
    <property type="entry name" value="Cystathionine gamma-synthase homolog"/>
    <property type="match status" value="1"/>
</dbReference>
<evidence type="ECO:0000256" key="3">
    <source>
        <dbReference type="ARBA" id="ARBA00022898"/>
    </source>
</evidence>
<feature type="modified residue" description="N6-(pyridoxal phosphate)lysine" evidence="4">
    <location>
        <position position="194"/>
    </location>
</feature>
<dbReference type="GO" id="GO:0030170">
    <property type="term" value="F:pyridoxal phosphate binding"/>
    <property type="evidence" value="ECO:0007669"/>
    <property type="project" value="InterPro"/>
</dbReference>
<evidence type="ECO:0000256" key="4">
    <source>
        <dbReference type="PIRSR" id="PIRSR001434-2"/>
    </source>
</evidence>
<dbReference type="CDD" id="cd00614">
    <property type="entry name" value="CGS_like"/>
    <property type="match status" value="1"/>
</dbReference>
<dbReference type="InterPro" id="IPR000277">
    <property type="entry name" value="Cys/Met-Metab_PyrdxlP-dep_enz"/>
</dbReference>
<reference evidence="6 7" key="1">
    <citation type="submission" date="2016-01" db="EMBL/GenBank/DDBJ databases">
        <authorList>
            <person name="McClelland M."/>
            <person name="Jain A."/>
            <person name="Saraogi P."/>
            <person name="Mendelson R."/>
            <person name="Westerman R."/>
            <person name="SanMiguel P."/>
            <person name="Csonka L."/>
        </authorList>
    </citation>
    <scope>NUCLEOTIDE SEQUENCE [LARGE SCALE GENOMIC DNA]</scope>
    <source>
        <strain evidence="6 7">R-53146</strain>
    </source>
</reference>
<evidence type="ECO:0000256" key="2">
    <source>
        <dbReference type="ARBA" id="ARBA00009077"/>
    </source>
</evidence>
<keyword evidence="3 4" id="KW-0663">Pyridoxal phosphate</keyword>
<dbReference type="InterPro" id="IPR015422">
    <property type="entry name" value="PyrdxlP-dep_Trfase_small"/>
</dbReference>
<dbReference type="Gene3D" id="3.40.640.10">
    <property type="entry name" value="Type I PLP-dependent aspartate aminotransferase-like (Major domain)"/>
    <property type="match status" value="1"/>
</dbReference>
<dbReference type="STRING" id="1586267.GCA_001418685_01357"/>
<dbReference type="InterPro" id="IPR015421">
    <property type="entry name" value="PyrdxlP-dep_Trfase_major"/>
</dbReference>
<accession>A0A0X3AQ55</accession>
<dbReference type="GO" id="GO:0003962">
    <property type="term" value="F:cystathionine gamma-synthase activity"/>
    <property type="evidence" value="ECO:0007669"/>
    <property type="project" value="TreeGrafter"/>
</dbReference>
<dbReference type="GO" id="GO:0005737">
    <property type="term" value="C:cytoplasm"/>
    <property type="evidence" value="ECO:0007669"/>
    <property type="project" value="TreeGrafter"/>
</dbReference>
<comment type="similarity">
    <text evidence="2 5">Belongs to the trans-sulfuration enzymes family.</text>
</comment>
<dbReference type="RefSeq" id="WP_055425688.1">
    <property type="nucleotide sequence ID" value="NZ_FCOR01000007.1"/>
</dbReference>
<dbReference type="InterPro" id="IPR015424">
    <property type="entry name" value="PyrdxlP-dep_Trfase"/>
</dbReference>
<keyword evidence="7" id="KW-1185">Reference proteome</keyword>
<dbReference type="GO" id="GO:0019343">
    <property type="term" value="P:cysteine biosynthetic process via cystathionine"/>
    <property type="evidence" value="ECO:0007669"/>
    <property type="project" value="TreeGrafter"/>
</dbReference>
<dbReference type="PANTHER" id="PTHR11808:SF15">
    <property type="entry name" value="CYSTATHIONINE GAMMA-LYASE"/>
    <property type="match status" value="1"/>
</dbReference>
<dbReference type="Proteomes" id="UP000182761">
    <property type="component" value="Unassembled WGS sequence"/>
</dbReference>
<dbReference type="PANTHER" id="PTHR11808">
    <property type="entry name" value="TRANS-SULFURATION ENZYME FAMILY MEMBER"/>
    <property type="match status" value="1"/>
</dbReference>
<evidence type="ECO:0000313" key="6">
    <source>
        <dbReference type="EMBL" id="CVK16501.1"/>
    </source>
</evidence>
<dbReference type="InterPro" id="IPR054542">
    <property type="entry name" value="Cys_met_metab_PP"/>
</dbReference>
<organism evidence="6 7">
    <name type="scientific">Apibacter mensalis</name>
    <dbReference type="NCBI Taxonomy" id="1586267"/>
    <lineage>
        <taxon>Bacteria</taxon>
        <taxon>Pseudomonadati</taxon>
        <taxon>Bacteroidota</taxon>
        <taxon>Flavobacteriia</taxon>
        <taxon>Flavobacteriales</taxon>
        <taxon>Weeksellaceae</taxon>
        <taxon>Apibacter</taxon>
    </lineage>
</organism>
<dbReference type="GO" id="GO:0004123">
    <property type="term" value="F:cystathionine gamma-lyase activity"/>
    <property type="evidence" value="ECO:0007669"/>
    <property type="project" value="TreeGrafter"/>
</dbReference>
<dbReference type="OrthoDB" id="9803729at2"/>
<dbReference type="PROSITE" id="PS00868">
    <property type="entry name" value="CYS_MET_METAB_PP"/>
    <property type="match status" value="1"/>
</dbReference>
<dbReference type="PIRSF" id="PIRSF001434">
    <property type="entry name" value="CGS"/>
    <property type="match status" value="1"/>
</dbReference>
<sequence>MKLETKLVHISRPDEFTGAISTPIYQTSSYMQEAPDVNKGFAYTRTANPTRKVVEQAIAELEGGIAGFAFSSGLAATDCVLKLLKQGDEVIAVNDVYGGTYRILTTVYNKLGVTSKFIDTTNIKNVINAVSDKTRFIWLETPTNPTLKISDIKEIAKIAKQVGALLIVDNTFLSPALQQPIHLGADIVVHSGTKYLSGHGDVLSGFVVVKDSKIAENLKYLQNTSGGVLSPFDSWLTLRGIQTLYLRIEKHSQNAQKIAEYLITHPQVDKVYYPGLKNHPNHAIAAQQQKGFGGMISFTLKNDSLEAAKKFLTRTKIFLLAENLGDVRSLGSHPATMTHKSTPEEVRKETGVQDSLIRLSVGIENVDDLINDIKQALD</sequence>
<protein>
    <submittedName>
        <fullName evidence="6">Cystathionine beta-lyase</fullName>
    </submittedName>
</protein>
<dbReference type="EMBL" id="FCOR01000007">
    <property type="protein sequence ID" value="CVK16501.1"/>
    <property type="molecule type" value="Genomic_DNA"/>
</dbReference>
<comment type="cofactor">
    <cofactor evidence="1 5">
        <name>pyridoxal 5'-phosphate</name>
        <dbReference type="ChEBI" id="CHEBI:597326"/>
    </cofactor>
</comment>
<name>A0A0X3AQ55_9FLAO</name>
<dbReference type="Pfam" id="PF01053">
    <property type="entry name" value="Cys_Met_Meta_PP"/>
    <property type="match status" value="1"/>
</dbReference>
<dbReference type="FunFam" id="3.90.1150.10:FF:000008">
    <property type="entry name" value="Cystathionine gamma-synthase"/>
    <property type="match status" value="1"/>
</dbReference>
<evidence type="ECO:0000256" key="5">
    <source>
        <dbReference type="RuleBase" id="RU362118"/>
    </source>
</evidence>
<dbReference type="SUPFAM" id="SSF53383">
    <property type="entry name" value="PLP-dependent transferases"/>
    <property type="match status" value="1"/>
</dbReference>
<dbReference type="AlphaFoldDB" id="A0A0X3AQ55"/>
<proteinExistence type="inferred from homology"/>
<gene>
    <name evidence="6" type="ORF">Ga0061079_107105</name>
</gene>
<keyword evidence="6" id="KW-0456">Lyase</keyword>
<evidence type="ECO:0000256" key="1">
    <source>
        <dbReference type="ARBA" id="ARBA00001933"/>
    </source>
</evidence>
<evidence type="ECO:0000313" key="7">
    <source>
        <dbReference type="Proteomes" id="UP000182761"/>
    </source>
</evidence>